<sequence>MMLKTKISSTYKNKRKRGSVRRIIRLDNPKIRLIYIEISMLSPKSVLPSFNKASPVVTEIVEAIVV</sequence>
<protein>
    <submittedName>
        <fullName evidence="1">Uncharacterized protein</fullName>
    </submittedName>
</protein>
<evidence type="ECO:0000313" key="1">
    <source>
        <dbReference type="EMBL" id="KAK7603272.1"/>
    </source>
</evidence>
<dbReference type="EMBL" id="JBBCAQ010000006">
    <property type="protein sequence ID" value="KAK7603272.1"/>
    <property type="molecule type" value="Genomic_DNA"/>
</dbReference>
<reference evidence="1 2" key="1">
    <citation type="submission" date="2024-03" db="EMBL/GenBank/DDBJ databases">
        <title>Adaptation during the transition from Ophiocordyceps entomopathogen to insect associate is accompanied by gene loss and intensified selection.</title>
        <authorList>
            <person name="Ward C.M."/>
            <person name="Onetto C.A."/>
            <person name="Borneman A.R."/>
        </authorList>
    </citation>
    <scope>NUCLEOTIDE SEQUENCE [LARGE SCALE GENOMIC DNA]</scope>
    <source>
        <strain evidence="1">AWRI1</strain>
        <tissue evidence="1">Single Adult Female</tissue>
    </source>
</reference>
<proteinExistence type="predicted"/>
<comment type="caution">
    <text evidence="1">The sequence shown here is derived from an EMBL/GenBank/DDBJ whole genome shotgun (WGS) entry which is preliminary data.</text>
</comment>
<name>A0AAN9YA04_9HEMI</name>
<keyword evidence="2" id="KW-1185">Reference proteome</keyword>
<organism evidence="1 2">
    <name type="scientific">Parthenolecanium corni</name>
    <dbReference type="NCBI Taxonomy" id="536013"/>
    <lineage>
        <taxon>Eukaryota</taxon>
        <taxon>Metazoa</taxon>
        <taxon>Ecdysozoa</taxon>
        <taxon>Arthropoda</taxon>
        <taxon>Hexapoda</taxon>
        <taxon>Insecta</taxon>
        <taxon>Pterygota</taxon>
        <taxon>Neoptera</taxon>
        <taxon>Paraneoptera</taxon>
        <taxon>Hemiptera</taxon>
        <taxon>Sternorrhyncha</taxon>
        <taxon>Coccoidea</taxon>
        <taxon>Coccidae</taxon>
        <taxon>Parthenolecanium</taxon>
    </lineage>
</organism>
<accession>A0AAN9YA04</accession>
<dbReference type="AlphaFoldDB" id="A0AAN9YA04"/>
<dbReference type="Proteomes" id="UP001367676">
    <property type="component" value="Unassembled WGS sequence"/>
</dbReference>
<evidence type="ECO:0000313" key="2">
    <source>
        <dbReference type="Proteomes" id="UP001367676"/>
    </source>
</evidence>
<gene>
    <name evidence="1" type="ORF">V9T40_003271</name>
</gene>